<evidence type="ECO:0000313" key="2">
    <source>
        <dbReference type="EMBL" id="CAI2191402.1"/>
    </source>
</evidence>
<proteinExistence type="predicted"/>
<comment type="caution">
    <text evidence="2">The sequence shown here is derived from an EMBL/GenBank/DDBJ whole genome shotgun (WGS) entry which is preliminary data.</text>
</comment>
<protein>
    <submittedName>
        <fullName evidence="2">12417_t:CDS:1</fullName>
    </submittedName>
</protein>
<keyword evidence="1" id="KW-0175">Coiled coil</keyword>
<sequence>MEKAVKLKKEMIEDATKLKEDSGQINDYDGIRMANEVIKNFGFDIKHLGVQLPLVVQLEQKYKQEQGEKQLELIDAQIEKEKADGTFYSNPKTKKALEEIKAKADKYKKELESNGQQNLPFGKSPQE</sequence>
<dbReference type="EMBL" id="CAMKVN010007386">
    <property type="protein sequence ID" value="CAI2191402.1"/>
    <property type="molecule type" value="Genomic_DNA"/>
</dbReference>
<dbReference type="AlphaFoldDB" id="A0A9W4T3I7"/>
<reference evidence="2" key="1">
    <citation type="submission" date="2022-08" db="EMBL/GenBank/DDBJ databases">
        <authorList>
            <person name="Kallberg Y."/>
            <person name="Tangrot J."/>
            <person name="Rosling A."/>
        </authorList>
    </citation>
    <scope>NUCLEOTIDE SEQUENCE</scope>
    <source>
        <strain evidence="2">Wild A</strain>
    </source>
</reference>
<feature type="coiled-coil region" evidence="1">
    <location>
        <begin position="90"/>
        <end position="117"/>
    </location>
</feature>
<accession>A0A9W4T3I7</accession>
<organism evidence="2 3">
    <name type="scientific">Funneliformis geosporum</name>
    <dbReference type="NCBI Taxonomy" id="1117311"/>
    <lineage>
        <taxon>Eukaryota</taxon>
        <taxon>Fungi</taxon>
        <taxon>Fungi incertae sedis</taxon>
        <taxon>Mucoromycota</taxon>
        <taxon>Glomeromycotina</taxon>
        <taxon>Glomeromycetes</taxon>
        <taxon>Glomerales</taxon>
        <taxon>Glomeraceae</taxon>
        <taxon>Funneliformis</taxon>
    </lineage>
</organism>
<keyword evidence="3" id="KW-1185">Reference proteome</keyword>
<evidence type="ECO:0000256" key="1">
    <source>
        <dbReference type="SAM" id="Coils"/>
    </source>
</evidence>
<name>A0A9W4T3I7_9GLOM</name>
<dbReference type="Proteomes" id="UP001153678">
    <property type="component" value="Unassembled WGS sequence"/>
</dbReference>
<gene>
    <name evidence="2" type="ORF">FWILDA_LOCUS15054</name>
</gene>
<evidence type="ECO:0000313" key="3">
    <source>
        <dbReference type="Proteomes" id="UP001153678"/>
    </source>
</evidence>